<dbReference type="Proteomes" id="UP000617145">
    <property type="component" value="Unassembled WGS sequence"/>
</dbReference>
<dbReference type="AlphaFoldDB" id="A0A8J2ZGV7"/>
<dbReference type="PANTHER" id="PTHR43544:SF12">
    <property type="entry name" value="NAD(P)-BINDING ROSSMANN-FOLD SUPERFAMILY PROTEIN"/>
    <property type="match status" value="1"/>
</dbReference>
<dbReference type="GO" id="GO:0005737">
    <property type="term" value="C:cytoplasm"/>
    <property type="evidence" value="ECO:0007669"/>
    <property type="project" value="TreeGrafter"/>
</dbReference>
<protein>
    <submittedName>
        <fullName evidence="1">SDR family oxidoreductase</fullName>
    </submittedName>
</protein>
<dbReference type="PANTHER" id="PTHR43544">
    <property type="entry name" value="SHORT-CHAIN DEHYDROGENASE/REDUCTASE"/>
    <property type="match status" value="1"/>
</dbReference>
<organism evidence="1 2">
    <name type="scientific">Salipiger pallidus</name>
    <dbReference type="NCBI Taxonomy" id="1775170"/>
    <lineage>
        <taxon>Bacteria</taxon>
        <taxon>Pseudomonadati</taxon>
        <taxon>Pseudomonadota</taxon>
        <taxon>Alphaproteobacteria</taxon>
        <taxon>Rhodobacterales</taxon>
        <taxon>Roseobacteraceae</taxon>
        <taxon>Salipiger</taxon>
    </lineage>
</organism>
<comment type="caution">
    <text evidence="1">The sequence shown here is derived from an EMBL/GenBank/DDBJ whole genome shotgun (WGS) entry which is preliminary data.</text>
</comment>
<sequence length="207" mass="22414">MATTEALRSRNVEVTGLSRSVDGFDLTNEETIARALGALEGPFDLIFVATGALRIDGAEPEKSLDAVSAEALAQQYAVNGIGPLLVLKHARRLLPRDSRAVFAVLSARVGSIGDNRMGGWYGYRAAKAGVNQLIHGASIELARKYRHLSCVCLHPGTVRTRFTEGYQDRHPTVTADEAAQRLLAVIDGVTPEQTGQFLDYAGRQIPW</sequence>
<dbReference type="InterPro" id="IPR002347">
    <property type="entry name" value="SDR_fam"/>
</dbReference>
<name>A0A8J2ZGV7_9RHOB</name>
<gene>
    <name evidence="1" type="ORF">GCM10011415_04110</name>
</gene>
<proteinExistence type="predicted"/>
<dbReference type="Pfam" id="PF13561">
    <property type="entry name" value="adh_short_C2"/>
    <property type="match status" value="1"/>
</dbReference>
<reference evidence="1" key="1">
    <citation type="journal article" date="2014" name="Int. J. Syst. Evol. Microbiol.">
        <title>Complete genome sequence of Corynebacterium casei LMG S-19264T (=DSM 44701T), isolated from a smear-ripened cheese.</title>
        <authorList>
            <consortium name="US DOE Joint Genome Institute (JGI-PGF)"/>
            <person name="Walter F."/>
            <person name="Albersmeier A."/>
            <person name="Kalinowski J."/>
            <person name="Ruckert C."/>
        </authorList>
    </citation>
    <scope>NUCLEOTIDE SEQUENCE</scope>
    <source>
        <strain evidence="1">CGMCC 1.15762</strain>
    </source>
</reference>
<dbReference type="EMBL" id="BMJV01000001">
    <property type="protein sequence ID" value="GGG61227.1"/>
    <property type="molecule type" value="Genomic_DNA"/>
</dbReference>
<evidence type="ECO:0000313" key="2">
    <source>
        <dbReference type="Proteomes" id="UP000617145"/>
    </source>
</evidence>
<dbReference type="GO" id="GO:0016491">
    <property type="term" value="F:oxidoreductase activity"/>
    <property type="evidence" value="ECO:0007669"/>
    <property type="project" value="TreeGrafter"/>
</dbReference>
<reference evidence="1" key="2">
    <citation type="submission" date="2020-09" db="EMBL/GenBank/DDBJ databases">
        <authorList>
            <person name="Sun Q."/>
            <person name="Zhou Y."/>
        </authorList>
    </citation>
    <scope>NUCLEOTIDE SEQUENCE</scope>
    <source>
        <strain evidence="1">CGMCC 1.15762</strain>
    </source>
</reference>
<dbReference type="InterPro" id="IPR051468">
    <property type="entry name" value="Fungal_SecMetab_SDRs"/>
</dbReference>
<dbReference type="InterPro" id="IPR036291">
    <property type="entry name" value="NAD(P)-bd_dom_sf"/>
</dbReference>
<dbReference type="SUPFAM" id="SSF51735">
    <property type="entry name" value="NAD(P)-binding Rossmann-fold domains"/>
    <property type="match status" value="1"/>
</dbReference>
<accession>A0A8J2ZGV7</accession>
<keyword evidence="2" id="KW-1185">Reference proteome</keyword>
<evidence type="ECO:0000313" key="1">
    <source>
        <dbReference type="EMBL" id="GGG61227.1"/>
    </source>
</evidence>
<dbReference type="Gene3D" id="3.40.50.720">
    <property type="entry name" value="NAD(P)-binding Rossmann-like Domain"/>
    <property type="match status" value="1"/>
</dbReference>
<dbReference type="RefSeq" id="WP_308421480.1">
    <property type="nucleotide sequence ID" value="NZ_BMJV01000001.1"/>
</dbReference>